<keyword evidence="3" id="KW-1185">Reference proteome</keyword>
<feature type="region of interest" description="Disordered" evidence="1">
    <location>
        <begin position="93"/>
        <end position="112"/>
    </location>
</feature>
<evidence type="ECO:0000256" key="1">
    <source>
        <dbReference type="SAM" id="MobiDB-lite"/>
    </source>
</evidence>
<accession>A0A6A6TIC8</accession>
<gene>
    <name evidence="2" type="ORF">K491DRAFT_712321</name>
</gene>
<evidence type="ECO:0000313" key="3">
    <source>
        <dbReference type="Proteomes" id="UP000799324"/>
    </source>
</evidence>
<sequence>MDTFITGDPPPPNGNLVTIRLRPNPKSSFKDGETLTMRSNPLTATSQFFLHDLHRNWASHSLELIWPDPVAVDSYFRWAQDRIVHRFPRLAPAPRQADASTGGPAGNDKYADEASTIEKGVTEDYDTLLRLNMLGHRLWDSVFQDITISMLEESVRVPGRDVELLFRALTPALVGFVYTHSERTTNVRRFLVDTIARYASRERVEGFVMKPLGVYHQVFVADLGERLVRSAPLHVVGKEKEDGGVVGDQRLIRVLLPPPPYSEGVIGVEAESIMPLYPKVPHDPALLSGCQLQRLAEWVMGQEVDVCRYHYHDDEGKCWLAWLG</sequence>
<organism evidence="2 3">
    <name type="scientific">Lophiostoma macrostomum CBS 122681</name>
    <dbReference type="NCBI Taxonomy" id="1314788"/>
    <lineage>
        <taxon>Eukaryota</taxon>
        <taxon>Fungi</taxon>
        <taxon>Dikarya</taxon>
        <taxon>Ascomycota</taxon>
        <taxon>Pezizomycotina</taxon>
        <taxon>Dothideomycetes</taxon>
        <taxon>Pleosporomycetidae</taxon>
        <taxon>Pleosporales</taxon>
        <taxon>Lophiostomataceae</taxon>
        <taxon>Lophiostoma</taxon>
    </lineage>
</organism>
<reference evidence="2" key="1">
    <citation type="journal article" date="2020" name="Stud. Mycol.">
        <title>101 Dothideomycetes genomes: a test case for predicting lifestyles and emergence of pathogens.</title>
        <authorList>
            <person name="Haridas S."/>
            <person name="Albert R."/>
            <person name="Binder M."/>
            <person name="Bloem J."/>
            <person name="Labutti K."/>
            <person name="Salamov A."/>
            <person name="Andreopoulos B."/>
            <person name="Baker S."/>
            <person name="Barry K."/>
            <person name="Bills G."/>
            <person name="Bluhm B."/>
            <person name="Cannon C."/>
            <person name="Castanera R."/>
            <person name="Culley D."/>
            <person name="Daum C."/>
            <person name="Ezra D."/>
            <person name="Gonzalez J."/>
            <person name="Henrissat B."/>
            <person name="Kuo A."/>
            <person name="Liang C."/>
            <person name="Lipzen A."/>
            <person name="Lutzoni F."/>
            <person name="Magnuson J."/>
            <person name="Mondo S."/>
            <person name="Nolan M."/>
            <person name="Ohm R."/>
            <person name="Pangilinan J."/>
            <person name="Park H.-J."/>
            <person name="Ramirez L."/>
            <person name="Alfaro M."/>
            <person name="Sun H."/>
            <person name="Tritt A."/>
            <person name="Yoshinaga Y."/>
            <person name="Zwiers L.-H."/>
            <person name="Turgeon B."/>
            <person name="Goodwin S."/>
            <person name="Spatafora J."/>
            <person name="Crous P."/>
            <person name="Grigoriev I."/>
        </authorList>
    </citation>
    <scope>NUCLEOTIDE SEQUENCE</scope>
    <source>
        <strain evidence="2">CBS 122681</strain>
    </source>
</reference>
<protein>
    <submittedName>
        <fullName evidence="2">Uncharacterized protein</fullName>
    </submittedName>
</protein>
<dbReference type="AlphaFoldDB" id="A0A6A6TIC8"/>
<dbReference type="Proteomes" id="UP000799324">
    <property type="component" value="Unassembled WGS sequence"/>
</dbReference>
<name>A0A6A6TIC8_9PLEO</name>
<proteinExistence type="predicted"/>
<evidence type="ECO:0000313" key="2">
    <source>
        <dbReference type="EMBL" id="KAF2659779.1"/>
    </source>
</evidence>
<dbReference type="EMBL" id="MU004304">
    <property type="protein sequence ID" value="KAF2659779.1"/>
    <property type="molecule type" value="Genomic_DNA"/>
</dbReference>